<keyword evidence="2" id="KW-1185">Reference proteome</keyword>
<accession>A0A517QBI8</accession>
<dbReference type="InterPro" id="IPR036514">
    <property type="entry name" value="SGNH_hydro_sf"/>
</dbReference>
<dbReference type="Proteomes" id="UP000315647">
    <property type="component" value="Chromosome"/>
</dbReference>
<dbReference type="AlphaFoldDB" id="A0A517QBI8"/>
<organism evidence="1 2">
    <name type="scientific">Gimesia panareensis</name>
    <dbReference type="NCBI Taxonomy" id="2527978"/>
    <lineage>
        <taxon>Bacteria</taxon>
        <taxon>Pseudomonadati</taxon>
        <taxon>Planctomycetota</taxon>
        <taxon>Planctomycetia</taxon>
        <taxon>Planctomycetales</taxon>
        <taxon>Planctomycetaceae</taxon>
        <taxon>Gimesia</taxon>
    </lineage>
</organism>
<accession>A0A518AAV8</accession>
<dbReference type="Gene3D" id="3.40.50.1110">
    <property type="entry name" value="SGNH hydrolase"/>
    <property type="match status" value="1"/>
</dbReference>
<proteinExistence type="predicted"/>
<sequence length="251" mass="28521">MSKPLHLLAICLTTVGILFAGSALKAEEKAKSYYLIGNSLTWDTVPSLLDGDVQWHVDCGKSLPYIFDHPEQPCVKNSTLWPTALKEKQYDLISVQPHYGSTLAEDVATISKWIEMQPKATFIIHTGWARSKTREEEYDSKDVSGKLQHSPAYIKALLAALQKKYPDRTFKQTHAIDLLEQVDNDIKAGKAPFDQITDIYRDAIHMKLDTGRYLMHNAMRHAMGQPRSDKGYEKLDPQMKQYLNQVLDTLN</sequence>
<dbReference type="RefSeq" id="WP_145112406.1">
    <property type="nucleotide sequence ID" value="NZ_CP036277.1"/>
</dbReference>
<dbReference type="GO" id="GO:0016788">
    <property type="term" value="F:hydrolase activity, acting on ester bonds"/>
    <property type="evidence" value="ECO:0007669"/>
    <property type="project" value="UniProtKB-ARBA"/>
</dbReference>
<protein>
    <submittedName>
        <fullName evidence="1">Uncharacterized protein</fullName>
    </submittedName>
</protein>
<evidence type="ECO:0000313" key="1">
    <source>
        <dbReference type="EMBL" id="QDT29008.1"/>
    </source>
</evidence>
<name>A0A517QBI8_9PLAN</name>
<dbReference type="EMBL" id="CP037421">
    <property type="protein sequence ID" value="QDT29008.1"/>
    <property type="molecule type" value="Genomic_DNA"/>
</dbReference>
<evidence type="ECO:0000313" key="2">
    <source>
        <dbReference type="Proteomes" id="UP000315647"/>
    </source>
</evidence>
<reference evidence="1 2" key="1">
    <citation type="submission" date="2019-03" db="EMBL/GenBank/DDBJ databases">
        <title>Deep-cultivation of Planctomycetes and their phenomic and genomic characterization uncovers novel biology.</title>
        <authorList>
            <person name="Wiegand S."/>
            <person name="Jogler M."/>
            <person name="Boedeker C."/>
            <person name="Pinto D."/>
            <person name="Vollmers J."/>
            <person name="Rivas-Marin E."/>
            <person name="Kohn T."/>
            <person name="Peeters S.H."/>
            <person name="Heuer A."/>
            <person name="Rast P."/>
            <person name="Oberbeckmann S."/>
            <person name="Bunk B."/>
            <person name="Jeske O."/>
            <person name="Meyerdierks A."/>
            <person name="Storesund J.E."/>
            <person name="Kallscheuer N."/>
            <person name="Luecker S."/>
            <person name="Lage O.M."/>
            <person name="Pohl T."/>
            <person name="Merkel B.J."/>
            <person name="Hornburger P."/>
            <person name="Mueller R.-W."/>
            <person name="Bruemmer F."/>
            <person name="Labrenz M."/>
            <person name="Spormann A.M."/>
            <person name="Op den Camp H."/>
            <person name="Overmann J."/>
            <person name="Amann R."/>
            <person name="Jetten M.S.M."/>
            <person name="Mascher T."/>
            <person name="Medema M.H."/>
            <person name="Devos D.P."/>
            <person name="Kaster A.-K."/>
            <person name="Ovreas L."/>
            <person name="Rohde M."/>
            <person name="Galperin M.Y."/>
            <person name="Jogler C."/>
        </authorList>
    </citation>
    <scope>NUCLEOTIDE SEQUENCE [LARGE SCALE GENOMIC DNA]</scope>
    <source>
        <strain evidence="1 2">Enr10</strain>
    </source>
</reference>
<gene>
    <name evidence="1" type="ORF">Enr10x_43560</name>
</gene>